<dbReference type="GO" id="GO:0005634">
    <property type="term" value="C:nucleus"/>
    <property type="evidence" value="ECO:0007669"/>
    <property type="project" value="UniProtKB-SubCell"/>
</dbReference>
<sequence>MPNLPTPQDGTEASPCQRCQRLKLKCIYQKRRRRGQKAAAEAAAAAADGADLGSETDESEDDKPAKRPAHGDAFTRPPLVTERSFTMSHSSPIRQAVNTQAPTSSTRLELGNGLTTPKLVSNGYSSSLTNGNSSFAPPSLGMSDHRDANGSSNMGYNMSPHSLSSSALSGRNGVPSHARRAQMVDVSERLDPNLPEEGPGGPVNPTVGSLRLHQLDHVFFETTESKQSDPVALHYLSLIEADEILQFFHRHLNPMIAILDPNLHTLDYIRGSTILFTAVIAVGSRFIRKELHQPLLTHAQMILNRATATGDVNIGIIQALLILMYWKAPSDRSAWVKIGIAIRLGYQMGMHIPRTEPLPEDERLARIIRNAERTWFCTSCFDLGYSDMFELPATIRLEELGEVEAWAREGPYNCGPDMHVASSVSTHPSHILWIRYKQMRNSLPVEWCRSVLNDVYSQYQRHMDHWFPHDDLEWCTPEEARSLRWFDIWNLLKVKHEFLNYATPDEMALTLHECLGIASMFVRQTERLAEDTYLTYLQDTLSAVLSLFGTVLYKLFWRVDVSQKQQIIDAIKRIHTCCSKVAAGEDDAPTAFVARFFHRVLQKITVEPTAASPVVMMQEAAISLPNPSDQVLPEHVITDIVGLLPPSQLTHQHEFLRMSVFPLRDNVDIDDQYWATLLATSTMDLGQNGLGGGMLGL</sequence>
<evidence type="ECO:0000256" key="5">
    <source>
        <dbReference type="ARBA" id="ARBA00023242"/>
    </source>
</evidence>
<feature type="compositionally biased region" description="Polar residues" evidence="6">
    <location>
        <begin position="83"/>
        <end position="114"/>
    </location>
</feature>
<dbReference type="Proteomes" id="UP000827549">
    <property type="component" value="Chromosome 4"/>
</dbReference>
<dbReference type="GO" id="GO:0008270">
    <property type="term" value="F:zinc ion binding"/>
    <property type="evidence" value="ECO:0007669"/>
    <property type="project" value="InterPro"/>
</dbReference>
<evidence type="ECO:0000313" key="8">
    <source>
        <dbReference type="EMBL" id="WOO82562.1"/>
    </source>
</evidence>
<feature type="region of interest" description="Disordered" evidence="6">
    <location>
        <begin position="31"/>
        <end position="114"/>
    </location>
</feature>
<dbReference type="CDD" id="cd12148">
    <property type="entry name" value="fungal_TF_MHR"/>
    <property type="match status" value="1"/>
</dbReference>
<dbReference type="GO" id="GO:0000981">
    <property type="term" value="F:DNA-binding transcription factor activity, RNA polymerase II-specific"/>
    <property type="evidence" value="ECO:0007669"/>
    <property type="project" value="TreeGrafter"/>
</dbReference>
<proteinExistence type="predicted"/>
<dbReference type="GO" id="GO:0000976">
    <property type="term" value="F:transcription cis-regulatory region binding"/>
    <property type="evidence" value="ECO:0007669"/>
    <property type="project" value="TreeGrafter"/>
</dbReference>
<dbReference type="AlphaFoldDB" id="A0AAF0YAR8"/>
<protein>
    <submittedName>
        <fullName evidence="8">Protein priB</fullName>
    </submittedName>
</protein>
<feature type="compositionally biased region" description="Low complexity" evidence="6">
    <location>
        <begin position="37"/>
        <end position="51"/>
    </location>
</feature>
<dbReference type="EMBL" id="CP086717">
    <property type="protein sequence ID" value="WOO82562.1"/>
    <property type="molecule type" value="Genomic_DNA"/>
</dbReference>
<keyword evidence="4" id="KW-0804">Transcription</keyword>
<dbReference type="PANTHER" id="PTHR31845:SF17">
    <property type="entry name" value="ZN(II)2CYS6 TRANSCRIPTION FACTOR (EUROFUNG)"/>
    <property type="match status" value="1"/>
</dbReference>
<evidence type="ECO:0000313" key="9">
    <source>
        <dbReference type="Proteomes" id="UP000827549"/>
    </source>
</evidence>
<keyword evidence="9" id="KW-1185">Reference proteome</keyword>
<name>A0AAF0YAR8_9TREE</name>
<keyword evidence="2" id="KW-0805">Transcription regulation</keyword>
<evidence type="ECO:0000259" key="7">
    <source>
        <dbReference type="Pfam" id="PF04082"/>
    </source>
</evidence>
<comment type="subcellular location">
    <subcellularLocation>
        <location evidence="1">Nucleus</location>
    </subcellularLocation>
</comment>
<dbReference type="Pfam" id="PF04082">
    <property type="entry name" value="Fungal_trans"/>
    <property type="match status" value="1"/>
</dbReference>
<evidence type="ECO:0000256" key="6">
    <source>
        <dbReference type="SAM" id="MobiDB-lite"/>
    </source>
</evidence>
<dbReference type="GO" id="GO:0006351">
    <property type="term" value="P:DNA-templated transcription"/>
    <property type="evidence" value="ECO:0007669"/>
    <property type="project" value="InterPro"/>
</dbReference>
<keyword evidence="3" id="KW-0238">DNA-binding</keyword>
<reference evidence="8" key="1">
    <citation type="submission" date="2023-10" db="EMBL/GenBank/DDBJ databases">
        <authorList>
            <person name="Noh H."/>
        </authorList>
    </citation>
    <scope>NUCLEOTIDE SEQUENCE</scope>
    <source>
        <strain evidence="8">DUCC4014</strain>
    </source>
</reference>
<evidence type="ECO:0000256" key="2">
    <source>
        <dbReference type="ARBA" id="ARBA00023015"/>
    </source>
</evidence>
<accession>A0AAF0YAR8</accession>
<dbReference type="GeneID" id="87809272"/>
<evidence type="ECO:0000256" key="1">
    <source>
        <dbReference type="ARBA" id="ARBA00004123"/>
    </source>
</evidence>
<feature type="domain" description="Xylanolytic transcriptional activator regulatory" evidence="7">
    <location>
        <begin position="247"/>
        <end position="397"/>
    </location>
</feature>
<dbReference type="PANTHER" id="PTHR31845">
    <property type="entry name" value="FINGER DOMAIN PROTEIN, PUTATIVE-RELATED"/>
    <property type="match status" value="1"/>
</dbReference>
<dbReference type="InterPro" id="IPR007219">
    <property type="entry name" value="XnlR_reg_dom"/>
</dbReference>
<evidence type="ECO:0000256" key="3">
    <source>
        <dbReference type="ARBA" id="ARBA00023125"/>
    </source>
</evidence>
<gene>
    <name evidence="8" type="primary">priB_5</name>
    <name evidence="8" type="ORF">LOC62_04G006045</name>
</gene>
<dbReference type="InterPro" id="IPR051089">
    <property type="entry name" value="prtT"/>
</dbReference>
<evidence type="ECO:0000256" key="4">
    <source>
        <dbReference type="ARBA" id="ARBA00023163"/>
    </source>
</evidence>
<keyword evidence="5" id="KW-0539">Nucleus</keyword>
<organism evidence="8 9">
    <name type="scientific">Vanrija pseudolonga</name>
    <dbReference type="NCBI Taxonomy" id="143232"/>
    <lineage>
        <taxon>Eukaryota</taxon>
        <taxon>Fungi</taxon>
        <taxon>Dikarya</taxon>
        <taxon>Basidiomycota</taxon>
        <taxon>Agaricomycotina</taxon>
        <taxon>Tremellomycetes</taxon>
        <taxon>Trichosporonales</taxon>
        <taxon>Trichosporonaceae</taxon>
        <taxon>Vanrija</taxon>
    </lineage>
</organism>
<dbReference type="RefSeq" id="XP_062628594.1">
    <property type="nucleotide sequence ID" value="XM_062772610.1"/>
</dbReference>